<dbReference type="GO" id="GO:0031143">
    <property type="term" value="C:pseudopodium"/>
    <property type="evidence" value="ECO:0007669"/>
    <property type="project" value="UniProtKB-SubCell"/>
</dbReference>
<dbReference type="InterPro" id="IPR051155">
    <property type="entry name" value="Nematode_MSP"/>
</dbReference>
<keyword evidence="2" id="KW-0963">Cytoplasm</keyword>
<dbReference type="AlphaFoldDB" id="A0ABD6EYX0"/>
<evidence type="ECO:0000256" key="6">
    <source>
        <dbReference type="ARBA" id="ARBA00037818"/>
    </source>
</evidence>
<dbReference type="InterPro" id="IPR008962">
    <property type="entry name" value="PapD-like_sf"/>
</dbReference>
<evidence type="ECO:0000313" key="10">
    <source>
        <dbReference type="Proteomes" id="UP001608902"/>
    </source>
</evidence>
<evidence type="ECO:0000256" key="1">
    <source>
        <dbReference type="ARBA" id="ARBA00004245"/>
    </source>
</evidence>
<dbReference type="InterPro" id="IPR013783">
    <property type="entry name" value="Ig-like_fold"/>
</dbReference>
<dbReference type="PANTHER" id="PTHR22920:SF7">
    <property type="entry name" value="MSP DOMAIN-CONTAINING PROTEIN-RELATED"/>
    <property type="match status" value="1"/>
</dbReference>
<dbReference type="Proteomes" id="UP001608902">
    <property type="component" value="Unassembled WGS sequence"/>
</dbReference>
<name>A0ABD6EYX0_9BILA</name>
<protein>
    <recommendedName>
        <fullName evidence="7">Major sperm protein</fullName>
    </recommendedName>
</protein>
<evidence type="ECO:0000256" key="3">
    <source>
        <dbReference type="ARBA" id="ARBA00023212"/>
    </source>
</evidence>
<evidence type="ECO:0000259" key="8">
    <source>
        <dbReference type="PROSITE" id="PS50202"/>
    </source>
</evidence>
<proteinExistence type="predicted"/>
<comment type="caution">
    <text evidence="9">The sequence shown here is derived from an EMBL/GenBank/DDBJ whole genome shotgun (WGS) entry which is preliminary data.</text>
</comment>
<comment type="function">
    <text evidence="5 7">Central component in molecular interactions underlying sperm crawling. Forms an extensive filament system that extends from sperm villipoda, along the leading edge of the pseudopod.</text>
</comment>
<evidence type="ECO:0000256" key="5">
    <source>
        <dbReference type="ARBA" id="ARBA00037744"/>
    </source>
</evidence>
<dbReference type="InterPro" id="IPR000535">
    <property type="entry name" value="MSP_dom"/>
</dbReference>
<dbReference type="GO" id="GO:0005856">
    <property type="term" value="C:cytoskeleton"/>
    <property type="evidence" value="ECO:0007669"/>
    <property type="project" value="UniProtKB-SubCell"/>
</dbReference>
<accession>A0ABD6EYX0</accession>
<sequence>MNYERTESTDGRQLVGQFESDMNTVNLITPHPISYSEETIRPCNCDLVTLPPETLVFKQTSGKVEEILVNNQSNRSVMWALKSNALSRLVARPSCGVLPSKGCVRLKIGLRNTDIFTQSIEGDRIAIDYNFIDNPNAHFDRTFLTTFDSNRRRKLLQIAYEL</sequence>
<organism evidence="9 10">
    <name type="scientific">Gnathostoma spinigerum</name>
    <dbReference type="NCBI Taxonomy" id="75299"/>
    <lineage>
        <taxon>Eukaryota</taxon>
        <taxon>Metazoa</taxon>
        <taxon>Ecdysozoa</taxon>
        <taxon>Nematoda</taxon>
        <taxon>Chromadorea</taxon>
        <taxon>Rhabditida</taxon>
        <taxon>Spirurina</taxon>
        <taxon>Gnathostomatomorpha</taxon>
        <taxon>Gnathostomatoidea</taxon>
        <taxon>Gnathostomatidae</taxon>
        <taxon>Gnathostoma</taxon>
    </lineage>
</organism>
<dbReference type="PROSITE" id="PS50202">
    <property type="entry name" value="MSP"/>
    <property type="match status" value="1"/>
</dbReference>
<feature type="domain" description="MSP" evidence="8">
    <location>
        <begin position="46"/>
        <end position="161"/>
    </location>
</feature>
<dbReference type="Pfam" id="PF00635">
    <property type="entry name" value="Motile_Sperm"/>
    <property type="match status" value="1"/>
</dbReference>
<keyword evidence="4" id="KW-0966">Cell projection</keyword>
<dbReference type="EMBL" id="JBGFUD010008125">
    <property type="protein sequence ID" value="MFH4981902.1"/>
    <property type="molecule type" value="Genomic_DNA"/>
</dbReference>
<dbReference type="Gene3D" id="2.60.40.10">
    <property type="entry name" value="Immunoglobulins"/>
    <property type="match status" value="1"/>
</dbReference>
<comment type="subcellular location">
    <subcellularLocation>
        <location evidence="6">Cell projection</location>
        <location evidence="6">Pseudopodium</location>
    </subcellularLocation>
    <subcellularLocation>
        <location evidence="1">Cytoplasm</location>
        <location evidence="1">Cytoskeleton</location>
    </subcellularLocation>
</comment>
<keyword evidence="10" id="KW-1185">Reference proteome</keyword>
<evidence type="ECO:0000256" key="7">
    <source>
        <dbReference type="RuleBase" id="RU003425"/>
    </source>
</evidence>
<evidence type="ECO:0000313" key="9">
    <source>
        <dbReference type="EMBL" id="MFH4981902.1"/>
    </source>
</evidence>
<gene>
    <name evidence="9" type="ORF">AB6A40_008611</name>
</gene>
<dbReference type="PANTHER" id="PTHR22920">
    <property type="entry name" value="MAJOR SPERM PROTEIN"/>
    <property type="match status" value="1"/>
</dbReference>
<keyword evidence="3 7" id="KW-0206">Cytoskeleton</keyword>
<evidence type="ECO:0000256" key="2">
    <source>
        <dbReference type="ARBA" id="ARBA00022490"/>
    </source>
</evidence>
<dbReference type="SUPFAM" id="SSF49354">
    <property type="entry name" value="PapD-like"/>
    <property type="match status" value="1"/>
</dbReference>
<evidence type="ECO:0000256" key="4">
    <source>
        <dbReference type="ARBA" id="ARBA00023273"/>
    </source>
</evidence>
<reference evidence="9 10" key="1">
    <citation type="submission" date="2024-08" db="EMBL/GenBank/DDBJ databases">
        <title>Gnathostoma spinigerum genome.</title>
        <authorList>
            <person name="Gonzalez-Bertolin B."/>
            <person name="Monzon S."/>
            <person name="Zaballos A."/>
            <person name="Jimenez P."/>
            <person name="Dekumyoy P."/>
            <person name="Varona S."/>
            <person name="Cuesta I."/>
            <person name="Sumanam S."/>
            <person name="Adisakwattana P."/>
            <person name="Gasser R.B."/>
            <person name="Hernandez-Gonzalez A."/>
            <person name="Young N.D."/>
            <person name="Perteguer M.J."/>
        </authorList>
    </citation>
    <scope>NUCLEOTIDE SEQUENCE [LARGE SCALE GENOMIC DNA]</scope>
    <source>
        <strain evidence="9">AL3</strain>
        <tissue evidence="9">Liver</tissue>
    </source>
</reference>